<organism evidence="3 4">
    <name type="scientific">Aliibacillus thermotolerans</name>
    <dbReference type="NCBI Taxonomy" id="1834418"/>
    <lineage>
        <taxon>Bacteria</taxon>
        <taxon>Bacillati</taxon>
        <taxon>Bacillota</taxon>
        <taxon>Bacilli</taxon>
        <taxon>Bacillales</taxon>
        <taxon>Bacillaceae</taxon>
        <taxon>Aliibacillus</taxon>
    </lineage>
</organism>
<dbReference type="RefSeq" id="WP_270897463.1">
    <property type="nucleotide sequence ID" value="NZ_JBHSPF010000018.1"/>
</dbReference>
<dbReference type="InterPro" id="IPR050245">
    <property type="entry name" value="PrsA_foldase"/>
</dbReference>
<sequence>MKKNAWFTGLMSLLLLISVGCNDDDEPNVEDSEAIGQVGEVEPQLEDIPDVVATVNGEDITKDFFAMYYVPTLKRTVEQQTYQEEEEKNDEEALRQQIQDDTLELLIQQQLLLQEAKSRNITVEEEVIHQQLQSFKQQYESEEAFQAALQEENFTKEELEQDIKIQIMINQLMEDELKNVEVSEEQTRELYEELNEMQGENEENMPSYEELQPQLEQQILQQLRFEKRQELVEKLRKEGEIKVYL</sequence>
<evidence type="ECO:0000313" key="3">
    <source>
        <dbReference type="EMBL" id="MFC5628194.1"/>
    </source>
</evidence>
<keyword evidence="4" id="KW-1185">Reference proteome</keyword>
<dbReference type="Gene3D" id="1.10.4030.10">
    <property type="entry name" value="Porin chaperone SurA, peptide-binding domain"/>
    <property type="match status" value="1"/>
</dbReference>
<proteinExistence type="predicted"/>
<dbReference type="PANTHER" id="PTHR47245">
    <property type="entry name" value="PEPTIDYLPROLYL ISOMERASE"/>
    <property type="match status" value="1"/>
</dbReference>
<dbReference type="EMBL" id="JBHSPF010000018">
    <property type="protein sequence ID" value="MFC5628194.1"/>
    <property type="molecule type" value="Genomic_DNA"/>
</dbReference>
<evidence type="ECO:0000256" key="1">
    <source>
        <dbReference type="SAM" id="Coils"/>
    </source>
</evidence>
<dbReference type="SUPFAM" id="SSF109998">
    <property type="entry name" value="Triger factor/SurA peptide-binding domain-like"/>
    <property type="match status" value="1"/>
</dbReference>
<feature type="coiled-coil region" evidence="1">
    <location>
        <begin position="173"/>
        <end position="200"/>
    </location>
</feature>
<accession>A0ABW0U7J6</accession>
<dbReference type="Pfam" id="PF13624">
    <property type="entry name" value="SurA_N_3"/>
    <property type="match status" value="1"/>
</dbReference>
<evidence type="ECO:0000313" key="4">
    <source>
        <dbReference type="Proteomes" id="UP001596143"/>
    </source>
</evidence>
<keyword evidence="2" id="KW-0732">Signal</keyword>
<reference evidence="4" key="1">
    <citation type="journal article" date="2019" name="Int. J. Syst. Evol. Microbiol.">
        <title>The Global Catalogue of Microorganisms (GCM) 10K type strain sequencing project: providing services to taxonomists for standard genome sequencing and annotation.</title>
        <authorList>
            <consortium name="The Broad Institute Genomics Platform"/>
            <consortium name="The Broad Institute Genome Sequencing Center for Infectious Disease"/>
            <person name="Wu L."/>
            <person name="Ma J."/>
        </authorList>
    </citation>
    <scope>NUCLEOTIDE SEQUENCE [LARGE SCALE GENOMIC DNA]</scope>
    <source>
        <strain evidence="4">CGMCC 1.15790</strain>
    </source>
</reference>
<keyword evidence="1" id="KW-0175">Coiled coil</keyword>
<feature type="signal peptide" evidence="2">
    <location>
        <begin position="1"/>
        <end position="23"/>
    </location>
</feature>
<feature type="chain" id="PRO_5046439199" evidence="2">
    <location>
        <begin position="24"/>
        <end position="245"/>
    </location>
</feature>
<dbReference type="InterPro" id="IPR027304">
    <property type="entry name" value="Trigger_fact/SurA_dom_sf"/>
</dbReference>
<evidence type="ECO:0000256" key="2">
    <source>
        <dbReference type="SAM" id="SignalP"/>
    </source>
</evidence>
<dbReference type="PANTHER" id="PTHR47245:SF2">
    <property type="entry name" value="PEPTIDYL-PROLYL CIS-TRANS ISOMERASE HP_0175-RELATED"/>
    <property type="match status" value="1"/>
</dbReference>
<protein>
    <submittedName>
        <fullName evidence="3">SurA N-terminal domain-containing protein</fullName>
    </submittedName>
</protein>
<dbReference type="PROSITE" id="PS51257">
    <property type="entry name" value="PROKAR_LIPOPROTEIN"/>
    <property type="match status" value="1"/>
</dbReference>
<dbReference type="Proteomes" id="UP001596143">
    <property type="component" value="Unassembled WGS sequence"/>
</dbReference>
<comment type="caution">
    <text evidence="3">The sequence shown here is derived from an EMBL/GenBank/DDBJ whole genome shotgun (WGS) entry which is preliminary data.</text>
</comment>
<gene>
    <name evidence="3" type="ORF">ACFPTR_04700</name>
</gene>
<name>A0ABW0U7J6_9BACI</name>